<evidence type="ECO:0000256" key="6">
    <source>
        <dbReference type="ARBA" id="ARBA00045800"/>
    </source>
</evidence>
<dbReference type="SUPFAM" id="SSF54236">
    <property type="entry name" value="Ubiquitin-like"/>
    <property type="match status" value="1"/>
</dbReference>
<keyword evidence="4" id="KW-0833">Ubl conjugation pathway</keyword>
<protein>
    <recommendedName>
        <fullName evidence="2">Ubiquitin-fold modifier 1</fullName>
    </recommendedName>
</protein>
<sequence length="126" mass="14503">MSKVTFKVTLTSDPRLPYKVLSVPESTPFTAVLKFAAEEVNRYSWTQASLISVDLSKLMESVIQQFLQGLYGDRLRELGLFILEKRRLRGDLGAAFQYLKGSYRKEGDRLFFRVCGDRTRFQPQKG</sequence>
<dbReference type="AlphaFoldDB" id="A0A8C9G549"/>
<evidence type="ECO:0000256" key="3">
    <source>
        <dbReference type="ARBA" id="ARBA00022499"/>
    </source>
</evidence>
<evidence type="ECO:0000313" key="8">
    <source>
        <dbReference type="Proteomes" id="UP000694428"/>
    </source>
</evidence>
<name>A0A8C9G549_PAVCR</name>
<comment type="function">
    <text evidence="6">Ubiquitin-like modifier which can be covalently attached via an isopeptide bond to lysine residues of substrate proteins as a monomer or a lysine-linked polymer. The so-called ufmylation, requires the UFM1-activating E1 enzyme UBA5, the UFM1-conjugating E2 enzyme UFC1, and the UFM1-ligase E3 enzyme UFL1. Ufmylation is involved in various processes, such as ribosome recycling, response to DNA damage, transcription or reticulophagy (also called ER-phagy) induced in response to endoplasmic reticulum stress.</text>
</comment>
<reference evidence="7" key="2">
    <citation type="submission" date="2025-09" db="UniProtKB">
        <authorList>
            <consortium name="Ensembl"/>
        </authorList>
    </citation>
    <scope>IDENTIFICATION</scope>
</reference>
<evidence type="ECO:0000313" key="7">
    <source>
        <dbReference type="Ensembl" id="ENSPSTP00000025302.1"/>
    </source>
</evidence>
<dbReference type="Ensembl" id="ENSPSTT00000026624.1">
    <property type="protein sequence ID" value="ENSPSTP00000025302.1"/>
    <property type="gene ID" value="ENSPSTG00000018646.1"/>
</dbReference>
<dbReference type="InterPro" id="IPR005375">
    <property type="entry name" value="UFM1"/>
</dbReference>
<dbReference type="Pfam" id="PF03671">
    <property type="entry name" value="Ufm1"/>
    <property type="match status" value="1"/>
</dbReference>
<dbReference type="GO" id="GO:0005634">
    <property type="term" value="C:nucleus"/>
    <property type="evidence" value="ECO:0007669"/>
    <property type="project" value="TreeGrafter"/>
</dbReference>
<evidence type="ECO:0000256" key="1">
    <source>
        <dbReference type="ARBA" id="ARBA00010230"/>
    </source>
</evidence>
<dbReference type="PANTHER" id="PTHR15825:SF0">
    <property type="entry name" value="UBIQUITIN-FOLD MODIFIER 1"/>
    <property type="match status" value="1"/>
</dbReference>
<organism evidence="7 8">
    <name type="scientific">Pavo cristatus</name>
    <name type="common">Indian peafowl</name>
    <name type="synonym">Blue peafowl</name>
    <dbReference type="NCBI Taxonomy" id="9049"/>
    <lineage>
        <taxon>Eukaryota</taxon>
        <taxon>Metazoa</taxon>
        <taxon>Chordata</taxon>
        <taxon>Craniata</taxon>
        <taxon>Vertebrata</taxon>
        <taxon>Euteleostomi</taxon>
        <taxon>Archelosauria</taxon>
        <taxon>Archosauria</taxon>
        <taxon>Dinosauria</taxon>
        <taxon>Saurischia</taxon>
        <taxon>Theropoda</taxon>
        <taxon>Coelurosauria</taxon>
        <taxon>Aves</taxon>
        <taxon>Neognathae</taxon>
        <taxon>Galloanserae</taxon>
        <taxon>Galliformes</taxon>
        <taxon>Phasianidae</taxon>
        <taxon>Phasianinae</taxon>
        <taxon>Pavo</taxon>
    </lineage>
</organism>
<dbReference type="InterPro" id="IPR029071">
    <property type="entry name" value="Ubiquitin-like_domsf"/>
</dbReference>
<dbReference type="PANTHER" id="PTHR15825">
    <property type="entry name" value="UBIQUITIN-FOLD MODIFIER 1"/>
    <property type="match status" value="1"/>
</dbReference>
<dbReference type="GO" id="GO:0005737">
    <property type="term" value="C:cytoplasm"/>
    <property type="evidence" value="ECO:0007669"/>
    <property type="project" value="TreeGrafter"/>
</dbReference>
<dbReference type="Proteomes" id="UP000694428">
    <property type="component" value="Unplaced"/>
</dbReference>
<evidence type="ECO:0000256" key="5">
    <source>
        <dbReference type="ARBA" id="ARBA00038545"/>
    </source>
</evidence>
<proteinExistence type="inferred from homology"/>
<evidence type="ECO:0000256" key="4">
    <source>
        <dbReference type="ARBA" id="ARBA00022786"/>
    </source>
</evidence>
<dbReference type="Gene3D" id="3.10.20.90">
    <property type="entry name" value="Phosphatidylinositol 3-kinase Catalytic Subunit, Chain A, domain 1"/>
    <property type="match status" value="1"/>
</dbReference>
<reference evidence="7" key="1">
    <citation type="submission" date="2025-08" db="UniProtKB">
        <authorList>
            <consortium name="Ensembl"/>
        </authorList>
    </citation>
    <scope>IDENTIFICATION</scope>
</reference>
<accession>A0A8C9G549</accession>
<evidence type="ECO:0000256" key="2">
    <source>
        <dbReference type="ARBA" id="ARBA00015319"/>
    </source>
</evidence>
<dbReference type="GO" id="GO:1990592">
    <property type="term" value="P:protein K69-linked ufmylation"/>
    <property type="evidence" value="ECO:0007669"/>
    <property type="project" value="TreeGrafter"/>
</dbReference>
<keyword evidence="8" id="KW-1185">Reference proteome</keyword>
<comment type="subunit">
    <text evidence="5">Interacts with UBA5. Interacts with UFC1.</text>
</comment>
<comment type="similarity">
    <text evidence="1">Belongs to the UFM1 family.</text>
</comment>
<keyword evidence="3" id="KW-1017">Isopeptide bond</keyword>